<dbReference type="GeneID" id="17041489"/>
<dbReference type="AlphaFoldDB" id="I0YYM8"/>
<accession>I0YYM8</accession>
<evidence type="ECO:0000313" key="2">
    <source>
        <dbReference type="Proteomes" id="UP000007264"/>
    </source>
</evidence>
<dbReference type="Proteomes" id="UP000007264">
    <property type="component" value="Unassembled WGS sequence"/>
</dbReference>
<protein>
    <submittedName>
        <fullName evidence="1">Uncharacterized protein</fullName>
    </submittedName>
</protein>
<comment type="caution">
    <text evidence="1">The sequence shown here is derived from an EMBL/GenBank/DDBJ whole genome shotgun (WGS) entry which is preliminary data.</text>
</comment>
<dbReference type="EMBL" id="AGSI01000007">
    <property type="protein sequence ID" value="EIE23497.1"/>
    <property type="molecule type" value="Genomic_DNA"/>
</dbReference>
<sequence length="72" mass="7640">MAISCTCGPQSLRNTEFLRPLSSSFLKSSGSHSRFVSLPNRRCRHPVGVQSSLHGFEGPLLHAAEAMSGAAA</sequence>
<dbReference type="KEGG" id="csl:COCSUDRAFT_28869"/>
<proteinExistence type="predicted"/>
<dbReference type="RefSeq" id="XP_005648041.1">
    <property type="nucleotide sequence ID" value="XM_005647984.1"/>
</dbReference>
<feature type="non-terminal residue" evidence="1">
    <location>
        <position position="72"/>
    </location>
</feature>
<organism evidence="1 2">
    <name type="scientific">Coccomyxa subellipsoidea (strain C-169)</name>
    <name type="common">Green microalga</name>
    <dbReference type="NCBI Taxonomy" id="574566"/>
    <lineage>
        <taxon>Eukaryota</taxon>
        <taxon>Viridiplantae</taxon>
        <taxon>Chlorophyta</taxon>
        <taxon>core chlorophytes</taxon>
        <taxon>Trebouxiophyceae</taxon>
        <taxon>Trebouxiophyceae incertae sedis</taxon>
        <taxon>Coccomyxaceae</taxon>
        <taxon>Coccomyxa</taxon>
        <taxon>Coccomyxa subellipsoidea</taxon>
    </lineage>
</organism>
<gene>
    <name evidence="1" type="ORF">COCSUDRAFT_28869</name>
</gene>
<evidence type="ECO:0000313" key="1">
    <source>
        <dbReference type="EMBL" id="EIE23497.1"/>
    </source>
</evidence>
<keyword evidence="2" id="KW-1185">Reference proteome</keyword>
<reference evidence="1 2" key="1">
    <citation type="journal article" date="2012" name="Genome Biol.">
        <title>The genome of the polar eukaryotic microalga coccomyxa subellipsoidea reveals traits of cold adaptation.</title>
        <authorList>
            <person name="Blanc G."/>
            <person name="Agarkova I."/>
            <person name="Grimwood J."/>
            <person name="Kuo A."/>
            <person name="Brueggeman A."/>
            <person name="Dunigan D."/>
            <person name="Gurnon J."/>
            <person name="Ladunga I."/>
            <person name="Lindquist E."/>
            <person name="Lucas S."/>
            <person name="Pangilinan J."/>
            <person name="Proschold T."/>
            <person name="Salamov A."/>
            <person name="Schmutz J."/>
            <person name="Weeks D."/>
            <person name="Yamada T."/>
            <person name="Claverie J.M."/>
            <person name="Grigoriev I."/>
            <person name="Van Etten J."/>
            <person name="Lomsadze A."/>
            <person name="Borodovsky M."/>
        </authorList>
    </citation>
    <scope>NUCLEOTIDE SEQUENCE [LARGE SCALE GENOMIC DNA]</scope>
    <source>
        <strain evidence="1 2">C-169</strain>
    </source>
</reference>
<name>I0YYM8_COCSC</name>